<reference evidence="10" key="17">
    <citation type="submission" date="2023-03" db="EMBL/GenBank/DDBJ databases">
        <title>Draft assemblies of triclosan tolerant bacteria isolated from returned activated sludge.</title>
        <authorList>
            <person name="Van Hamelsveld S."/>
        </authorList>
    </citation>
    <scope>NUCLEOTIDE SEQUENCE</scope>
    <source>
        <strain evidence="10">GW210012_S60</strain>
    </source>
</reference>
<evidence type="ECO:0000313" key="3">
    <source>
        <dbReference type="EMBL" id="ANY85659.1"/>
    </source>
</evidence>
<evidence type="ECO:0000313" key="15">
    <source>
        <dbReference type="EMBL" id="QOC98196.1"/>
    </source>
</evidence>
<evidence type="ECO:0000313" key="26">
    <source>
        <dbReference type="Proteomes" id="UP000553948"/>
    </source>
</evidence>
<reference evidence="14 18" key="12">
    <citation type="submission" date="2020-04" db="EMBL/GenBank/DDBJ databases">
        <title>Complete genome sequence of Pseudomonas putida strain JQ581.</title>
        <authorList>
            <person name="Mu Y."/>
        </authorList>
    </citation>
    <scope>NUCLEOTIDE SEQUENCE [LARGE SCALE GENOMIC DNA]</scope>
    <source>
        <strain evidence="14 18">JQ581</strain>
    </source>
</reference>
<dbReference type="EMBL" id="CP039371">
    <property type="protein sequence ID" value="QCI09957.1"/>
    <property type="molecule type" value="Genomic_DNA"/>
</dbReference>
<dbReference type="Proteomes" id="UP000637061">
    <property type="component" value="Unassembled WGS sequence"/>
</dbReference>
<dbReference type="EMBL" id="JACGDG010000025">
    <property type="protein sequence ID" value="MBA6118754.1"/>
    <property type="molecule type" value="Genomic_DNA"/>
</dbReference>
<evidence type="ECO:0000313" key="23">
    <source>
        <dbReference type="Proteomes" id="UP000442695"/>
    </source>
</evidence>
<dbReference type="Proteomes" id="UP000298551">
    <property type="component" value="Chromosome"/>
</dbReference>
<evidence type="ECO:0000313" key="16">
    <source>
        <dbReference type="EMBL" id="RNF78207.1"/>
    </source>
</evidence>
<reference evidence="4 24" key="10">
    <citation type="submission" date="2019-12" db="EMBL/GenBank/DDBJ databases">
        <title>complete genome sequences of Pseudomonas putida str. WP8-W18-CRE-01 isolated from wastewater treatment plant effluent.</title>
        <authorList>
            <person name="Sekizuka T."/>
            <person name="Itokawa K."/>
            <person name="Yatsu K."/>
            <person name="Inamine Y."/>
            <person name="Kuroda M."/>
        </authorList>
    </citation>
    <scope>NUCLEOTIDE SEQUENCE [LARGE SCALE GENOMIC DNA]</scope>
    <source>
        <strain evidence="4 24">WP8-W18-CRE-01</strain>
    </source>
</reference>
<evidence type="ECO:0000313" key="12">
    <source>
        <dbReference type="EMBL" id="POG04861.1"/>
    </source>
</evidence>
<dbReference type="EMBL" id="CP061723">
    <property type="protein sequence ID" value="QOC98196.1"/>
    <property type="molecule type" value="Genomic_DNA"/>
</dbReference>
<reference evidence="5 23" key="11">
    <citation type="submission" date="2019-12" db="EMBL/GenBank/DDBJ databases">
        <authorList>
            <person name="Woiski C."/>
        </authorList>
    </citation>
    <scope>NUCLEOTIDE SEQUENCE [LARGE SCALE GENOMIC DNA]</scope>
    <source>
        <strain evidence="5 23">BOE100</strain>
    </source>
</reference>
<evidence type="ECO:0000313" key="24">
    <source>
        <dbReference type="Proteomes" id="UP000515680"/>
    </source>
</evidence>
<gene>
    <name evidence="14" type="ORF">A3L25_000230</name>
    <name evidence="11" type="ORF">B8W72_14590</name>
    <name evidence="12" type="ORF">BGP84_18350</name>
    <name evidence="13" type="ORF">E6B08_00260</name>
    <name evidence="16" type="ORF">EFK07_29060</name>
    <name evidence="5" type="ORF">GN299_20675</name>
    <name evidence="7" type="ORF">H4C47_23850</name>
    <name evidence="6" type="ORF">HB13667_09905</name>
    <name evidence="15" type="ORF">ID616_00245</name>
    <name evidence="3" type="ORF">IEC33019_0045</name>
    <name evidence="8" type="ORF">IR015_14670</name>
    <name evidence="9" type="ORF">JEU22_07875</name>
    <name evidence="10" type="ORF">P3W50_29055</name>
    <name evidence="4" type="ORF">WP8W18C01_00430</name>
</gene>
<reference evidence="15 25" key="14">
    <citation type="submission" date="2020-09" db="EMBL/GenBank/DDBJ databases">
        <title>Co-existence of a novel multidrug-resistance efflux pump with carbapenem resistance gene blaVIM-2 in one megaplasmid in Pseudomonas putida.</title>
        <authorList>
            <person name="Peng K."/>
            <person name="Li R."/>
        </authorList>
    </citation>
    <scope>NUCLEOTIDE SEQUENCE [LARGE SCALE GENOMIC DNA]</scope>
    <source>
        <strain evidence="15 25">ZXPA-20</strain>
    </source>
</reference>
<feature type="chain" id="PRO_5014519898" description="Secreted protein" evidence="2">
    <location>
        <begin position="23"/>
        <end position="73"/>
    </location>
</feature>
<evidence type="ECO:0000313" key="19">
    <source>
        <dbReference type="Proteomes" id="UP000196082"/>
    </source>
</evidence>
<reference evidence="12 20" key="4">
    <citation type="submission" date="2016-08" db="EMBL/GenBank/DDBJ databases">
        <authorList>
            <person name="Seilhamer J.J."/>
        </authorList>
    </citation>
    <scope>NUCLEOTIDE SEQUENCE [LARGE SCALE GENOMIC DNA]</scope>
    <source>
        <strain evidence="12 20">KH-21-114</strain>
    </source>
</reference>
<reference evidence="12 20" key="6">
    <citation type="submission" date="2018-03" db="EMBL/GenBank/DDBJ databases">
        <title>Draft genome of Pseudomonas putida strain KH-21-114.</title>
        <authorList>
            <person name="Yoshizawa S."/>
            <person name="Khan N.H."/>
            <person name="Nishimura M."/>
            <person name="Chiura H.X."/>
            <person name="Ogura Y."/>
            <person name="Hayashi T."/>
            <person name="Kogure K."/>
        </authorList>
    </citation>
    <scope>NUCLEOTIDE SEQUENCE [LARGE SCALE GENOMIC DNA]</scope>
    <source>
        <strain evidence="12 20">KH-21-114</strain>
    </source>
</reference>
<evidence type="ECO:0000313" key="6">
    <source>
        <dbReference type="EMBL" id="KPM66195.1"/>
    </source>
</evidence>
<dbReference type="Proteomes" id="UP000639504">
    <property type="component" value="Unassembled WGS sequence"/>
</dbReference>
<reference evidence="9" key="16">
    <citation type="submission" date="2020-12" db="EMBL/GenBank/DDBJ databases">
        <title>Enhanced detection system for hospital associated transmission using whole genome sequencing surveillance.</title>
        <authorList>
            <person name="Harrison L.H."/>
            <person name="Van Tyne D."/>
            <person name="Marsh J.W."/>
            <person name="Griffith M.P."/>
            <person name="Snyder D.J."/>
            <person name="Cooper V.S."/>
            <person name="Mustapha M."/>
        </authorList>
    </citation>
    <scope>NUCLEOTIDE SEQUENCE</scope>
    <source>
        <strain evidence="9">PSB00042</strain>
    </source>
</reference>
<evidence type="ECO:0000256" key="1">
    <source>
        <dbReference type="SAM" id="MobiDB-lite"/>
    </source>
</evidence>
<dbReference type="Proteomes" id="UP000237230">
    <property type="component" value="Unassembled WGS sequence"/>
</dbReference>
<evidence type="ECO:0000313" key="11">
    <source>
        <dbReference type="EMBL" id="OUM32301.1"/>
    </source>
</evidence>
<reference evidence="8" key="15">
    <citation type="submission" date="2020-10" db="EMBL/GenBank/DDBJ databases">
        <title>Genome sequences of Pseudomonas isolates.</title>
        <authorList>
            <person name="Wessels L."/>
            <person name="Reich F."/>
            <person name="Hammerl J."/>
        </authorList>
    </citation>
    <scope>NUCLEOTIDE SEQUENCE</scope>
    <source>
        <strain evidence="8">20-MO00640-0</strain>
    </source>
</reference>
<evidence type="ECO:0000313" key="5">
    <source>
        <dbReference type="EMBL" id="KAF0252994.1"/>
    </source>
</evidence>
<dbReference type="Proteomes" id="UP000278162">
    <property type="component" value="Unassembled WGS sequence"/>
</dbReference>
<feature type="region of interest" description="Disordered" evidence="1">
    <location>
        <begin position="40"/>
        <end position="73"/>
    </location>
</feature>
<reference evidence="3" key="3">
    <citation type="submission" date="2016-07" db="EMBL/GenBank/DDBJ databases">
        <title>New class B carbapenemase carried by novel plasmid in Pseudomonas putida enviromental strain in eastern Amazonia.</title>
        <authorList>
            <person name="Souza C.O."/>
            <person name="Lima K.V."/>
            <person name="Brasiliense D.M."/>
            <person name="Perez-Chaparro P.J."/>
            <person name="Mamizuka E.M."/>
            <person name="Lima M.O."/>
            <person name="Lima L.N."/>
            <person name="McCulloch J.A."/>
        </authorList>
    </citation>
    <scope>NUCLEOTIDE SEQUENCE [LARGE SCALE GENOMIC DNA]</scope>
    <source>
        <strain evidence="3">IEC33019</strain>
    </source>
</reference>
<dbReference type="Proteomes" id="UP000196082">
    <property type="component" value="Unassembled WGS sequence"/>
</dbReference>
<dbReference type="EMBL" id="JADLKB010000014">
    <property type="protein sequence ID" value="MBF8736648.1"/>
    <property type="molecule type" value="Genomic_DNA"/>
</dbReference>
<accession>A0A0P7DKT5</accession>
<dbReference type="EMBL" id="JAEHTE010000005">
    <property type="protein sequence ID" value="MBI6883826.1"/>
    <property type="molecule type" value="Genomic_DNA"/>
</dbReference>
<reference evidence="7 26" key="13">
    <citation type="submission" date="2020-07" db="EMBL/GenBank/DDBJ databases">
        <title>Diversity of carbapenemase encoding genes among Pseudomonas putida group clinical isolates in a tertiary Brazilian hospital.</title>
        <authorList>
            <person name="Alberto-Lei F."/>
            <person name="Nodari C.S."/>
            <person name="Streling A.P."/>
            <person name="Paulino J.T."/>
            <person name="Bessa-Neto F.O."/>
            <person name="Cayo R."/>
            <person name="Gales A.C."/>
        </authorList>
    </citation>
    <scope>NUCLEOTIDE SEQUENCE [LARGE SCALE GENOMIC DNA]</scope>
    <source>
        <strain evidence="7 26">12464</strain>
    </source>
</reference>
<dbReference type="Proteomes" id="UP000442695">
    <property type="component" value="Unassembled WGS sequence"/>
</dbReference>
<evidence type="ECO:0000313" key="22">
    <source>
        <dbReference type="Proteomes" id="UP000298551"/>
    </source>
</evidence>
<proteinExistence type="predicted"/>
<evidence type="ECO:0000313" key="21">
    <source>
        <dbReference type="Proteomes" id="UP000278162"/>
    </source>
</evidence>
<dbReference type="EMBL" id="JARJLO010000426">
    <property type="protein sequence ID" value="MDF3874482.1"/>
    <property type="molecule type" value="Genomic_DNA"/>
</dbReference>
<name>A0A0P7DKT5_PSEPU</name>
<dbReference type="EMBL" id="NFSB01000076">
    <property type="protein sequence ID" value="OUM32301.1"/>
    <property type="molecule type" value="Genomic_DNA"/>
</dbReference>
<evidence type="ECO:0000313" key="7">
    <source>
        <dbReference type="EMBL" id="MBA6118754.1"/>
    </source>
</evidence>
<evidence type="ECO:0000313" key="25">
    <source>
        <dbReference type="Proteomes" id="UP000516786"/>
    </source>
</evidence>
<dbReference type="EMBL" id="CP016634">
    <property type="protein sequence ID" value="ANY85659.1"/>
    <property type="molecule type" value="Genomic_DNA"/>
</dbReference>
<dbReference type="Proteomes" id="UP000515680">
    <property type="component" value="Chromosome"/>
</dbReference>
<reference evidence="22" key="8">
    <citation type="submission" date="2019-04" db="EMBL/GenBank/DDBJ databases">
        <title>Genome sequence of Pseudomonas putida 1290, an auxin catabolizing strain.</title>
        <authorList>
            <person name="Laird T.S."/>
            <person name="Leveau J.H.J."/>
        </authorList>
    </citation>
    <scope>NUCLEOTIDE SEQUENCE [LARGE SCALE GENOMIC DNA]</scope>
    <source>
        <strain evidence="22">1290</strain>
    </source>
</reference>
<reference evidence="14 18" key="2">
    <citation type="submission" date="2016-04" db="EMBL/GenBank/DDBJ databases">
        <authorList>
            <person name="Qiu J."/>
        </authorList>
    </citation>
    <scope>NUCLEOTIDE SEQUENCE [LARGE SCALE GENOMIC DNA]</scope>
    <source>
        <strain evidence="14 18">JQ581</strain>
    </source>
</reference>
<dbReference type="Proteomes" id="UP000553948">
    <property type="component" value="Unassembled WGS sequence"/>
</dbReference>
<reference evidence="6 17" key="1">
    <citation type="submission" date="2015-10" db="EMBL/GenBank/DDBJ databases">
        <title>Pseudomonas putida clinical strains.</title>
        <authorList>
            <person name="Molina L."/>
            <person name="Udaondo Z."/>
        </authorList>
    </citation>
    <scope>NUCLEOTIDE SEQUENCE [LARGE SCALE GENOMIC DNA]</scope>
    <source>
        <strain evidence="6 17">HB13667</strain>
    </source>
</reference>
<dbReference type="EMBL" id="RJAI01000099">
    <property type="protein sequence ID" value="RNF78207.1"/>
    <property type="molecule type" value="Genomic_DNA"/>
</dbReference>
<evidence type="ECO:0000256" key="2">
    <source>
        <dbReference type="SAM" id="SignalP"/>
    </source>
</evidence>
<dbReference type="Proteomes" id="UP000076857">
    <property type="component" value="Chromosome"/>
</dbReference>
<dbReference type="EMBL" id="CP050951">
    <property type="protein sequence ID" value="QJQ07916.1"/>
    <property type="molecule type" value="Genomic_DNA"/>
</dbReference>
<dbReference type="RefSeq" id="WP_010951443.1">
    <property type="nucleotide sequence ID" value="NZ_AP022055.1"/>
</dbReference>
<evidence type="ECO:0000313" key="17">
    <source>
        <dbReference type="Proteomes" id="UP000050437"/>
    </source>
</evidence>
<dbReference type="Proteomes" id="UP001217741">
    <property type="component" value="Unassembled WGS sequence"/>
</dbReference>
<dbReference type="EMBL" id="WOWR01000032">
    <property type="protein sequence ID" value="KAF0252994.1"/>
    <property type="molecule type" value="Genomic_DNA"/>
</dbReference>
<dbReference type="PATRIC" id="fig|303.175.peg.58"/>
<keyword evidence="2" id="KW-0732">Signal</keyword>
<evidence type="ECO:0000313" key="20">
    <source>
        <dbReference type="Proteomes" id="UP000237230"/>
    </source>
</evidence>
<evidence type="ECO:0000313" key="8">
    <source>
        <dbReference type="EMBL" id="MBF8736648.1"/>
    </source>
</evidence>
<reference evidence="11 19" key="5">
    <citation type="submission" date="2017-05" db="EMBL/GenBank/DDBJ databases">
        <title>Whole genome sequence of Pseudomonas putida isolate 1312 commercialized as a biostimulant.</title>
        <authorList>
            <person name="Crovadore J."/>
            <person name="Blanc P."/>
            <person name="Chablais R."/>
            <person name="Cochard B."/>
            <person name="Grizard D."/>
            <person name="Lefort F."/>
        </authorList>
    </citation>
    <scope>NUCLEOTIDE SEQUENCE [LARGE SCALE GENOMIC DNA]</scope>
    <source>
        <strain evidence="11 19">1312</strain>
    </source>
</reference>
<evidence type="ECO:0000313" key="9">
    <source>
        <dbReference type="EMBL" id="MBI6883826.1"/>
    </source>
</evidence>
<dbReference type="Proteomes" id="UP000050437">
    <property type="component" value="Unassembled WGS sequence"/>
</dbReference>
<feature type="signal peptide" evidence="2">
    <location>
        <begin position="1"/>
        <end position="22"/>
    </location>
</feature>
<evidence type="ECO:0000313" key="13">
    <source>
        <dbReference type="EMBL" id="QCI09957.1"/>
    </source>
</evidence>
<dbReference type="GeneID" id="97165520"/>
<evidence type="ECO:0000313" key="10">
    <source>
        <dbReference type="EMBL" id="MDF3874482.1"/>
    </source>
</evidence>
<dbReference type="EMBL" id="LKKS01000057">
    <property type="protein sequence ID" value="KPM66195.1"/>
    <property type="molecule type" value="Genomic_DNA"/>
</dbReference>
<evidence type="ECO:0000313" key="14">
    <source>
        <dbReference type="EMBL" id="QJQ07916.1"/>
    </source>
</evidence>
<dbReference type="OrthoDB" id="7016632at2"/>
<dbReference type="Proteomes" id="UP000516786">
    <property type="component" value="Chromosome"/>
</dbReference>
<evidence type="ECO:0000313" key="18">
    <source>
        <dbReference type="Proteomes" id="UP000076857"/>
    </source>
</evidence>
<reference evidence="13" key="9">
    <citation type="submission" date="2019-04" db="EMBL/GenBank/DDBJ databases">
        <title>Genome Sequence of Pseudomonas putida 1290, an Auxin Catabolizing Strain.</title>
        <authorList>
            <person name="Laird T.S."/>
            <person name="Leveau J.H.J."/>
        </authorList>
    </citation>
    <scope>NUCLEOTIDE SEQUENCE [LARGE SCALE GENOMIC DNA]</scope>
    <source>
        <strain evidence="13">1290</strain>
    </source>
</reference>
<dbReference type="EMBL" id="MINH01000021">
    <property type="protein sequence ID" value="POG04861.1"/>
    <property type="molecule type" value="Genomic_DNA"/>
</dbReference>
<sequence length="73" mass="8258">MKFVKSIAIGSLLLGLMGTAYAEGGFERTKQFNENFRTEQARLWSDDSSDQNKQQVAQEQKKESKDGKEQADN</sequence>
<organism evidence="6 17">
    <name type="scientific">Pseudomonas putida</name>
    <name type="common">Arthrobacter siderocapsulatus</name>
    <dbReference type="NCBI Taxonomy" id="303"/>
    <lineage>
        <taxon>Bacteria</taxon>
        <taxon>Pseudomonadati</taxon>
        <taxon>Pseudomonadota</taxon>
        <taxon>Gammaproteobacteria</taxon>
        <taxon>Pseudomonadales</taxon>
        <taxon>Pseudomonadaceae</taxon>
        <taxon>Pseudomonas</taxon>
    </lineage>
</organism>
<protein>
    <recommendedName>
        <fullName evidence="27">Secreted protein</fullName>
    </recommendedName>
</protein>
<evidence type="ECO:0000313" key="4">
    <source>
        <dbReference type="EMBL" id="BBT37702.1"/>
    </source>
</evidence>
<feature type="compositionally biased region" description="Basic and acidic residues" evidence="1">
    <location>
        <begin position="59"/>
        <end position="73"/>
    </location>
</feature>
<dbReference type="AlphaFoldDB" id="A0A0P7DKT5"/>
<reference evidence="16 21" key="7">
    <citation type="submission" date="2018-10" db="EMBL/GenBank/DDBJ databases">
        <title>An outbreak of IMP-63 producing strain in France.</title>
        <authorList>
            <person name="Bour M."/>
            <person name="Liapis E."/>
            <person name="Plesiat P."/>
        </authorList>
    </citation>
    <scope>NUCLEOTIDE SEQUENCE [LARGE SCALE GENOMIC DNA]</scope>
    <source>
        <strain evidence="16 21">12917</strain>
    </source>
</reference>
<dbReference type="EMBL" id="AP022227">
    <property type="protein sequence ID" value="BBT37702.1"/>
    <property type="molecule type" value="Genomic_DNA"/>
</dbReference>
<evidence type="ECO:0008006" key="27">
    <source>
        <dbReference type="Google" id="ProtNLM"/>
    </source>
</evidence>